<comment type="caution">
    <text evidence="1">The sequence shown here is derived from an EMBL/GenBank/DDBJ whole genome shotgun (WGS) entry which is preliminary data.</text>
</comment>
<gene>
    <name evidence="1" type="ORF">J437_LFUL017176</name>
</gene>
<protein>
    <submittedName>
        <fullName evidence="1">Uncharacterized protein</fullName>
    </submittedName>
</protein>
<reference evidence="1" key="2">
    <citation type="submission" date="2017-10" db="EMBL/GenBank/DDBJ databases">
        <title>Ladona fulva Genome sequencing and assembly.</title>
        <authorList>
            <person name="Murali S."/>
            <person name="Richards S."/>
            <person name="Bandaranaike D."/>
            <person name="Bellair M."/>
            <person name="Blankenburg K."/>
            <person name="Chao H."/>
            <person name="Dinh H."/>
            <person name="Doddapaneni H."/>
            <person name="Dugan-Rocha S."/>
            <person name="Elkadiri S."/>
            <person name="Gnanaolivu R."/>
            <person name="Hernandez B."/>
            <person name="Skinner E."/>
            <person name="Javaid M."/>
            <person name="Lee S."/>
            <person name="Li M."/>
            <person name="Ming W."/>
            <person name="Munidasa M."/>
            <person name="Muniz J."/>
            <person name="Nguyen L."/>
            <person name="Hughes D."/>
            <person name="Osuji N."/>
            <person name="Pu L.-L."/>
            <person name="Puazo M."/>
            <person name="Qu C."/>
            <person name="Quiroz J."/>
            <person name="Raj R."/>
            <person name="Weissenberger G."/>
            <person name="Xin Y."/>
            <person name="Zou X."/>
            <person name="Han Y."/>
            <person name="Worley K."/>
            <person name="Muzny D."/>
            <person name="Gibbs R."/>
        </authorList>
    </citation>
    <scope>NUCLEOTIDE SEQUENCE</scope>
    <source>
        <strain evidence="1">Sampled in the wild</strain>
    </source>
</reference>
<feature type="non-terminal residue" evidence="1">
    <location>
        <position position="1"/>
    </location>
</feature>
<reference evidence="1" key="1">
    <citation type="submission" date="2013-04" db="EMBL/GenBank/DDBJ databases">
        <authorList>
            <person name="Qu J."/>
            <person name="Murali S.C."/>
            <person name="Bandaranaike D."/>
            <person name="Bellair M."/>
            <person name="Blankenburg K."/>
            <person name="Chao H."/>
            <person name="Dinh H."/>
            <person name="Doddapaneni H."/>
            <person name="Downs B."/>
            <person name="Dugan-Rocha S."/>
            <person name="Elkadiri S."/>
            <person name="Gnanaolivu R.D."/>
            <person name="Hernandez B."/>
            <person name="Javaid M."/>
            <person name="Jayaseelan J.C."/>
            <person name="Lee S."/>
            <person name="Li M."/>
            <person name="Ming W."/>
            <person name="Munidasa M."/>
            <person name="Muniz J."/>
            <person name="Nguyen L."/>
            <person name="Ongeri F."/>
            <person name="Osuji N."/>
            <person name="Pu L.-L."/>
            <person name="Puazo M."/>
            <person name="Qu C."/>
            <person name="Quiroz J."/>
            <person name="Raj R."/>
            <person name="Weissenberger G."/>
            <person name="Xin Y."/>
            <person name="Zou X."/>
            <person name="Han Y."/>
            <person name="Richards S."/>
            <person name="Worley K."/>
            <person name="Muzny D."/>
            <person name="Gibbs R."/>
        </authorList>
    </citation>
    <scope>NUCLEOTIDE SEQUENCE</scope>
    <source>
        <strain evidence="1">Sampled in the wild</strain>
    </source>
</reference>
<dbReference type="GO" id="GO:0003676">
    <property type="term" value="F:nucleic acid binding"/>
    <property type="evidence" value="ECO:0007669"/>
    <property type="project" value="InterPro"/>
</dbReference>
<organism evidence="1 2">
    <name type="scientific">Ladona fulva</name>
    <name type="common">Scarce chaser dragonfly</name>
    <name type="synonym">Libellula fulva</name>
    <dbReference type="NCBI Taxonomy" id="123851"/>
    <lineage>
        <taxon>Eukaryota</taxon>
        <taxon>Metazoa</taxon>
        <taxon>Ecdysozoa</taxon>
        <taxon>Arthropoda</taxon>
        <taxon>Hexapoda</taxon>
        <taxon>Insecta</taxon>
        <taxon>Pterygota</taxon>
        <taxon>Palaeoptera</taxon>
        <taxon>Odonata</taxon>
        <taxon>Epiprocta</taxon>
        <taxon>Anisoptera</taxon>
        <taxon>Libelluloidea</taxon>
        <taxon>Libellulidae</taxon>
        <taxon>Ladona</taxon>
    </lineage>
</organism>
<dbReference type="Proteomes" id="UP000792457">
    <property type="component" value="Unassembled WGS sequence"/>
</dbReference>
<keyword evidence="2" id="KW-1185">Reference proteome</keyword>
<evidence type="ECO:0000313" key="1">
    <source>
        <dbReference type="EMBL" id="KAG8237913.1"/>
    </source>
</evidence>
<accession>A0A8K0KTD1</accession>
<evidence type="ECO:0000313" key="2">
    <source>
        <dbReference type="Proteomes" id="UP000792457"/>
    </source>
</evidence>
<dbReference type="InterPro" id="IPR036397">
    <property type="entry name" value="RNaseH_sf"/>
</dbReference>
<dbReference type="Gene3D" id="3.30.420.10">
    <property type="entry name" value="Ribonuclease H-like superfamily/Ribonuclease H"/>
    <property type="match status" value="1"/>
</dbReference>
<dbReference type="EMBL" id="KZ309243">
    <property type="protein sequence ID" value="KAG8237913.1"/>
    <property type="molecule type" value="Genomic_DNA"/>
</dbReference>
<dbReference type="OrthoDB" id="8187225at2759"/>
<proteinExistence type="predicted"/>
<dbReference type="AlphaFoldDB" id="A0A8K0KTD1"/>
<sequence length="212" mass="24460">LGEHRGFLVDAVLNNGDYVTATQFGLRANQSVPNRKTILQEQAQKDPHESNPNIPKMREYIAAVSAISSDFGKNCEANLVTDLHLQDYDWFCLQQTRRRMDCCNGVLAAVHSTGILWSSDEAHFYLSGTVNKLTFRYWTAENLRELHTPTYRSQKVTVWCFCVVIIGPYFFGEDEVTTIVNSNRYRDMLENFLRLDYLKLKCQPKDGYMKIN</sequence>
<name>A0A8K0KTD1_LADFU</name>